<accession>A0A1F6V5G5</accession>
<evidence type="ECO:0008006" key="4">
    <source>
        <dbReference type="Google" id="ProtNLM"/>
    </source>
</evidence>
<protein>
    <recommendedName>
        <fullName evidence="4">DUF3014 domain-containing protein</fullName>
    </recommendedName>
</protein>
<keyword evidence="1" id="KW-0472">Membrane</keyword>
<comment type="caution">
    <text evidence="2">The sequence shown here is derived from an EMBL/GenBank/DDBJ whole genome shotgun (WGS) entry which is preliminary data.</text>
</comment>
<dbReference type="EMBL" id="MFSP01000117">
    <property type="protein sequence ID" value="OGI64868.1"/>
    <property type="molecule type" value="Genomic_DNA"/>
</dbReference>
<organism evidence="2 3">
    <name type="scientific">Candidatus Muproteobacteria bacterium RBG_16_60_9</name>
    <dbReference type="NCBI Taxonomy" id="1817755"/>
    <lineage>
        <taxon>Bacteria</taxon>
        <taxon>Pseudomonadati</taxon>
        <taxon>Pseudomonadota</taxon>
        <taxon>Candidatus Muproteobacteria</taxon>
    </lineage>
</organism>
<dbReference type="InterPro" id="IPR021382">
    <property type="entry name" value="DUF3014"/>
</dbReference>
<gene>
    <name evidence="2" type="ORF">A2W18_13515</name>
</gene>
<keyword evidence="1" id="KW-1133">Transmembrane helix</keyword>
<sequence>MKVKDPFLPVIVIIGLAVVAGAYYYWTTRERDVVPTPAPAPLAETATPPADAEPQVRYPIEGIDTQAPARGSAPLPPLHESDETLRAAAADLIGAETLARYFNIQNIVRRFVVTVEELPRKKVGQRYNLVKPVAGKFAVSGKNDDFSLSSTNYARYTSLVVLTEAVDSRKLVALYVRFYPLMQEEYRNLGYPKRYFNDRVVEAIDDLLAAPELNAPIALRQPKVMYEFADPALEGLSAGQKMMLRMGAENAAKIKAKLREIRRGLTAAR</sequence>
<proteinExistence type="predicted"/>
<evidence type="ECO:0000313" key="3">
    <source>
        <dbReference type="Proteomes" id="UP000179076"/>
    </source>
</evidence>
<dbReference type="AlphaFoldDB" id="A0A1F6V5G5"/>
<dbReference type="Proteomes" id="UP000179076">
    <property type="component" value="Unassembled WGS sequence"/>
</dbReference>
<reference evidence="2 3" key="1">
    <citation type="journal article" date="2016" name="Nat. Commun.">
        <title>Thousands of microbial genomes shed light on interconnected biogeochemical processes in an aquifer system.</title>
        <authorList>
            <person name="Anantharaman K."/>
            <person name="Brown C.T."/>
            <person name="Hug L.A."/>
            <person name="Sharon I."/>
            <person name="Castelle C.J."/>
            <person name="Probst A.J."/>
            <person name="Thomas B.C."/>
            <person name="Singh A."/>
            <person name="Wilkins M.J."/>
            <person name="Karaoz U."/>
            <person name="Brodie E.L."/>
            <person name="Williams K.H."/>
            <person name="Hubbard S.S."/>
            <person name="Banfield J.F."/>
        </authorList>
    </citation>
    <scope>NUCLEOTIDE SEQUENCE [LARGE SCALE GENOMIC DNA]</scope>
</reference>
<keyword evidence="1" id="KW-0812">Transmembrane</keyword>
<evidence type="ECO:0000256" key="1">
    <source>
        <dbReference type="SAM" id="Phobius"/>
    </source>
</evidence>
<evidence type="ECO:0000313" key="2">
    <source>
        <dbReference type="EMBL" id="OGI64868.1"/>
    </source>
</evidence>
<name>A0A1F6V5G5_9PROT</name>
<feature type="transmembrane region" description="Helical" evidence="1">
    <location>
        <begin position="7"/>
        <end position="26"/>
    </location>
</feature>
<dbReference type="Pfam" id="PF11219">
    <property type="entry name" value="DUF3014"/>
    <property type="match status" value="1"/>
</dbReference>